<evidence type="ECO:0008006" key="3">
    <source>
        <dbReference type="Google" id="ProtNLM"/>
    </source>
</evidence>
<dbReference type="GO" id="GO:0016788">
    <property type="term" value="F:hydrolase activity, acting on ester bonds"/>
    <property type="evidence" value="ECO:0007669"/>
    <property type="project" value="UniProtKB-ARBA"/>
</dbReference>
<dbReference type="Gene3D" id="3.40.50.1110">
    <property type="entry name" value="SGNH hydrolase"/>
    <property type="match status" value="1"/>
</dbReference>
<proteinExistence type="predicted"/>
<name>A0A3B0MBY4_9RHOB</name>
<organism evidence="1 2">
    <name type="scientific">Roseinatronobacter ekhonensis</name>
    <dbReference type="NCBI Taxonomy" id="254356"/>
    <lineage>
        <taxon>Bacteria</taxon>
        <taxon>Pseudomonadati</taxon>
        <taxon>Pseudomonadota</taxon>
        <taxon>Alphaproteobacteria</taxon>
        <taxon>Rhodobacterales</taxon>
        <taxon>Paracoccaceae</taxon>
        <taxon>Roseinatronobacter</taxon>
    </lineage>
</organism>
<accession>A0A3B0MBY4</accession>
<gene>
    <name evidence="1" type="ORF">ROE7235_02941</name>
</gene>
<keyword evidence="2" id="KW-1185">Reference proteome</keyword>
<dbReference type="RefSeq" id="WP_121096251.1">
    <property type="nucleotide sequence ID" value="NZ_UIHC01000039.1"/>
</dbReference>
<evidence type="ECO:0000313" key="2">
    <source>
        <dbReference type="Proteomes" id="UP000272908"/>
    </source>
</evidence>
<reference evidence="2" key="1">
    <citation type="submission" date="2018-08" db="EMBL/GenBank/DDBJ databases">
        <authorList>
            <person name="Rodrigo-Torres L."/>
            <person name="Arahal R. D."/>
            <person name="Lucena T."/>
        </authorList>
    </citation>
    <scope>NUCLEOTIDE SEQUENCE [LARGE SCALE GENOMIC DNA]</scope>
    <source>
        <strain evidence="2">CECT 7235</strain>
    </source>
</reference>
<dbReference type="OrthoDB" id="8883291at2"/>
<protein>
    <recommendedName>
        <fullName evidence="3">SGNH domain-containing protein</fullName>
    </recommendedName>
</protein>
<dbReference type="Proteomes" id="UP000272908">
    <property type="component" value="Unassembled WGS sequence"/>
</dbReference>
<dbReference type="EMBL" id="UIHC01000039">
    <property type="protein sequence ID" value="SUZ33173.1"/>
    <property type="molecule type" value="Genomic_DNA"/>
</dbReference>
<dbReference type="AlphaFoldDB" id="A0A3B0MBY4"/>
<evidence type="ECO:0000313" key="1">
    <source>
        <dbReference type="EMBL" id="SUZ33173.1"/>
    </source>
</evidence>
<sequence length="327" mass="35815">MRFDLKRLFALTALLGLCALTLGYALRPPAPLERDERLAHYTAPLPKPDGGFATFYLGHSLIGPDIPAFVVQLAQAAGKPGARYNSQLGWGASLRTHWHPDEAIPGHEMMNRPPAYRPAKPALESGDYDALVMTEMINLKDAIRWHDSGHYTALWAQLARKHAPEIRIYKYETWHSYANSADWLARIDHDAEALWEGTILAQAKAYPDVGTIHVIPAGRAMAAFARELTARGGLPGMPDTSALFALTEDGTRDDIHPSDKAAYLIALVHFATLYHADPRGLPHRLQRADGTPADAPAPEVAALMQQVAWDVVRNVRSTGLAQATGES</sequence>
<dbReference type="InterPro" id="IPR036514">
    <property type="entry name" value="SGNH_hydro_sf"/>
</dbReference>